<proteinExistence type="predicted"/>
<keyword evidence="3" id="KW-1185">Reference proteome</keyword>
<evidence type="ECO:0000313" key="3">
    <source>
        <dbReference type="Proteomes" id="UP000198901"/>
    </source>
</evidence>
<evidence type="ECO:0000313" key="2">
    <source>
        <dbReference type="EMBL" id="SDM96502.1"/>
    </source>
</evidence>
<keyword evidence="2" id="KW-0808">Transferase</keyword>
<feature type="domain" description="Glycosyltransferase 2-like" evidence="1">
    <location>
        <begin position="8"/>
        <end position="128"/>
    </location>
</feature>
<dbReference type="InterPro" id="IPR001173">
    <property type="entry name" value="Glyco_trans_2-like"/>
</dbReference>
<accession>A0A1G9XI38</accession>
<reference evidence="2 3" key="1">
    <citation type="submission" date="2016-10" db="EMBL/GenBank/DDBJ databases">
        <authorList>
            <person name="de Groot N.N."/>
        </authorList>
    </citation>
    <scope>NUCLEOTIDE SEQUENCE [LARGE SCALE GENOMIC DNA]</scope>
    <source>
        <strain evidence="2 3">DSM 21668</strain>
    </source>
</reference>
<evidence type="ECO:0000259" key="1">
    <source>
        <dbReference type="Pfam" id="PF00535"/>
    </source>
</evidence>
<organism evidence="2 3">
    <name type="scientific">Siphonobacter aquaeclarae</name>
    <dbReference type="NCBI Taxonomy" id="563176"/>
    <lineage>
        <taxon>Bacteria</taxon>
        <taxon>Pseudomonadati</taxon>
        <taxon>Bacteroidota</taxon>
        <taxon>Cytophagia</taxon>
        <taxon>Cytophagales</taxon>
        <taxon>Cytophagaceae</taxon>
        <taxon>Siphonobacter</taxon>
    </lineage>
</organism>
<dbReference type="Gene3D" id="3.90.550.10">
    <property type="entry name" value="Spore Coat Polysaccharide Biosynthesis Protein SpsA, Chain A"/>
    <property type="match status" value="1"/>
</dbReference>
<sequence length="297" mass="34486">MYAPIALFCYNRPDHLRKTVESLLGCPEAAFSTLYVYSDGPKTEADEPLVAAVRDYVRSIRGFDQVRYDFCDTNRGLGASVIRGVTQVLKHHDRIVVMEDDLLCTRDYLRFMNEALEFYRQDVRVFSVSGYLYPIDIPTDYPHDVLLLARGCSYGWGTWPDRWAKADWKVSDFREFSKNPAAIREFNRGGEDLFPMLKKQQAGVLNSWAIRWSYAHYKNQAYNLHPIASKLESTGMDGSGTNFGRGTHRWDVSRIERPTFLTRAVTPDEGIHQRLREHFRLSWIRKIINFVRFGVRP</sequence>
<dbReference type="SUPFAM" id="SSF53448">
    <property type="entry name" value="Nucleotide-diphospho-sugar transferases"/>
    <property type="match status" value="1"/>
</dbReference>
<dbReference type="EMBL" id="FNGS01000011">
    <property type="protein sequence ID" value="SDM96502.1"/>
    <property type="molecule type" value="Genomic_DNA"/>
</dbReference>
<protein>
    <submittedName>
        <fullName evidence="2">Glycosyl transferase family 2</fullName>
    </submittedName>
</protein>
<dbReference type="RefSeq" id="WP_093208269.1">
    <property type="nucleotide sequence ID" value="NZ_FNGS01000011.1"/>
</dbReference>
<dbReference type="OrthoDB" id="9785375at2"/>
<dbReference type="AlphaFoldDB" id="A0A1G9XI38"/>
<name>A0A1G9XI38_9BACT</name>
<dbReference type="STRING" id="563176.SAMN04488090_4631"/>
<dbReference type="Proteomes" id="UP000198901">
    <property type="component" value="Unassembled WGS sequence"/>
</dbReference>
<gene>
    <name evidence="2" type="ORF">SAMN04488090_4631</name>
</gene>
<dbReference type="Pfam" id="PF00535">
    <property type="entry name" value="Glycos_transf_2"/>
    <property type="match status" value="1"/>
</dbReference>
<dbReference type="GO" id="GO:0016740">
    <property type="term" value="F:transferase activity"/>
    <property type="evidence" value="ECO:0007669"/>
    <property type="project" value="UniProtKB-KW"/>
</dbReference>
<dbReference type="InterPro" id="IPR029044">
    <property type="entry name" value="Nucleotide-diphossugar_trans"/>
</dbReference>